<dbReference type="Proteomes" id="UP000587211">
    <property type="component" value="Unassembled WGS sequence"/>
</dbReference>
<dbReference type="EMBL" id="JACWMT010000004">
    <property type="protein sequence ID" value="MBD1272009.1"/>
    <property type="molecule type" value="Genomic_DNA"/>
</dbReference>
<dbReference type="PANTHER" id="PTHR34309">
    <property type="entry name" value="SLR1406 PROTEIN"/>
    <property type="match status" value="1"/>
</dbReference>
<dbReference type="SUPFAM" id="SSF143744">
    <property type="entry name" value="GlcG-like"/>
    <property type="match status" value="1"/>
</dbReference>
<protein>
    <submittedName>
        <fullName evidence="1">Heme-binding protein</fullName>
    </submittedName>
    <submittedName>
        <fullName evidence="2">Uncharacterized protein GlcG (DUF336 family)</fullName>
    </submittedName>
</protein>
<dbReference type="PANTHER" id="PTHR34309:SF1">
    <property type="entry name" value="PROTEIN GLCG"/>
    <property type="match status" value="1"/>
</dbReference>
<evidence type="ECO:0000313" key="3">
    <source>
        <dbReference type="Proteomes" id="UP000587211"/>
    </source>
</evidence>
<accession>A0A8I0FWL7</accession>
<dbReference type="InterPro" id="IPR038084">
    <property type="entry name" value="PduO/GlcC-like_sf"/>
</dbReference>
<dbReference type="InterPro" id="IPR052517">
    <property type="entry name" value="GlcG_carb_metab_protein"/>
</dbReference>
<comment type="caution">
    <text evidence="1">The sequence shown here is derived from an EMBL/GenBank/DDBJ whole genome shotgun (WGS) entry which is preliminary data.</text>
</comment>
<name>A0A8I0FWL7_9ACTN</name>
<proteinExistence type="predicted"/>
<dbReference type="InterPro" id="IPR005624">
    <property type="entry name" value="PduO/GlcC-like"/>
</dbReference>
<evidence type="ECO:0000313" key="2">
    <source>
        <dbReference type="EMBL" id="NYI38799.1"/>
    </source>
</evidence>
<gene>
    <name evidence="2" type="ORF">BJ975_002174</name>
    <name evidence="1" type="ORF">IDH50_17320</name>
</gene>
<dbReference type="Pfam" id="PF03928">
    <property type="entry name" value="HbpS-like"/>
    <property type="match status" value="1"/>
</dbReference>
<reference evidence="2 3" key="1">
    <citation type="submission" date="2020-07" db="EMBL/GenBank/DDBJ databases">
        <title>Sequencing the genomes of 1000 actinobacteria strains.</title>
        <authorList>
            <person name="Klenk H.-P."/>
        </authorList>
    </citation>
    <scope>NUCLEOTIDE SEQUENCE [LARGE SCALE GENOMIC DNA]</scope>
    <source>
        <strain evidence="2 3">DSM 19087</strain>
    </source>
</reference>
<evidence type="ECO:0000313" key="4">
    <source>
        <dbReference type="Proteomes" id="UP000659061"/>
    </source>
</evidence>
<evidence type="ECO:0000313" key="1">
    <source>
        <dbReference type="EMBL" id="MBD1272009.1"/>
    </source>
</evidence>
<dbReference type="Proteomes" id="UP000659061">
    <property type="component" value="Unassembled WGS sequence"/>
</dbReference>
<keyword evidence="3" id="KW-1185">Reference proteome</keyword>
<dbReference type="EMBL" id="JACBZN010000001">
    <property type="protein sequence ID" value="NYI38799.1"/>
    <property type="molecule type" value="Genomic_DNA"/>
</dbReference>
<dbReference type="AlphaFoldDB" id="A0A8I0FWL7"/>
<organism evidence="1 4">
    <name type="scientific">Aeromicrobium tamlense</name>
    <dbReference type="NCBI Taxonomy" id="375541"/>
    <lineage>
        <taxon>Bacteria</taxon>
        <taxon>Bacillati</taxon>
        <taxon>Actinomycetota</taxon>
        <taxon>Actinomycetes</taxon>
        <taxon>Propionibacteriales</taxon>
        <taxon>Nocardioidaceae</taxon>
        <taxon>Aeromicrobium</taxon>
    </lineage>
</organism>
<sequence>MTRLELHLAQAAVAGALAHAAQREAHSAVAVVDLGGNLLAFAADPDAILAARDLAVAKAYTSLSLRAESGALDSSVQPGGPFYGLNTALNGRPLVTFAGGRPLMDETGNVIGAVGVSGGTLDDDTQISAAAVSAFEDARSQQAARERLGD</sequence>
<reference evidence="1" key="2">
    <citation type="submission" date="2020-09" db="EMBL/GenBank/DDBJ databases">
        <title>Novel species in genus Aeromicrobium.</title>
        <authorList>
            <person name="Zhang G."/>
        </authorList>
    </citation>
    <scope>NUCLEOTIDE SEQUENCE</scope>
    <source>
        <strain evidence="1">SSW1-57</strain>
    </source>
</reference>
<dbReference type="Gene3D" id="3.30.450.150">
    <property type="entry name" value="Haem-degrading domain"/>
    <property type="match status" value="1"/>
</dbReference>
<dbReference type="RefSeq" id="WP_179425833.1">
    <property type="nucleotide sequence ID" value="NZ_BAAAMP010000002.1"/>
</dbReference>